<evidence type="ECO:0000256" key="6">
    <source>
        <dbReference type="ARBA" id="ARBA00023136"/>
    </source>
</evidence>
<keyword evidence="8" id="KW-0732">Signal</keyword>
<feature type="domain" description="Thioredoxin" evidence="9">
    <location>
        <begin position="464"/>
        <end position="591"/>
    </location>
</feature>
<sequence>MSRAFPWTRILAVVVGLILLPGAASAGPPLPADAAFRLGVADSGNATLVFAWDIAPGHYLYRDRIAVSTDDGKAVPLELPPGAQKDDPAFGATQVYHDHVSTTIARSALPASGAIHVTYQGCAEHGVCYPPVGQKIDLATLAATPERKSLAPAVVVPAGPAQTTQGRTDGALASRLSGDLPTVLLGFLGFGLLLAFTPCVFPMLPILSGMLARSGQELTPRKGFVLSSAYVLAMALAYAALGLAAAWSGQNLQVLLQRPVAIVLMGLVFVVLALSMFGLYELALPAKLATRLSRATGRPGGSIGGAALLGFGSALVVGPCVTPPLAAALLYVAQTGDVLRGAAALFALGLGMGLPLLAFGAFGGRLLPKSGPWLVTVKQVFGFLFLGLAIWILGRVLPGPATLGLWGGLAIAAGLWFGLLRSRGFGMRLAGGGIALGGAFLLVVGLGVVPLSCPLAVCAGTTTASMDDTAVSFRKVSTVNAFDAALAEARSKGQPILVDFYADWCVVCREIDREVMADAAVRARLGNVAVLRVDVTADSPESRALMHRFDVVGPPTMLFLNARTGREADDSRFVGAVSAAQFLQTLHKVGA</sequence>
<keyword evidence="2" id="KW-1003">Cell membrane</keyword>
<dbReference type="EMBL" id="ALAO01000038">
    <property type="protein sequence ID" value="EKO40918.1"/>
    <property type="molecule type" value="Genomic_DNA"/>
</dbReference>
<dbReference type="PANTHER" id="PTHR32234:SF0">
    <property type="entry name" value="THIOL:DISULFIDE INTERCHANGE PROTEIN DSBD"/>
    <property type="match status" value="1"/>
</dbReference>
<comment type="subcellular location">
    <subcellularLocation>
        <location evidence="1">Cell membrane</location>
        <topology evidence="1">Multi-pass membrane protein</topology>
    </subcellularLocation>
</comment>
<dbReference type="InterPro" id="IPR028250">
    <property type="entry name" value="DsbDN"/>
</dbReference>
<reference evidence="10 11" key="1">
    <citation type="submission" date="2012-07" db="EMBL/GenBank/DDBJ databases">
        <title>Draft genome sequence of Desulfovibrio magneticus str. Maddingley MBC34 obtained from a metagenomic sequence of a methanogenic enrichment isolated from coal-seam formation water in Victoria, Australia.</title>
        <authorList>
            <person name="Greenfield P."/>
            <person name="Hendry P."/>
            <person name="Li D."/>
            <person name="Rosewarne C.P."/>
            <person name="Tran-Dinh N."/>
            <person name="Elbourne L.D.H."/>
            <person name="Paulsen I.T."/>
            <person name="Midgley D.J."/>
        </authorList>
    </citation>
    <scope>NUCLEOTIDE SEQUENCE [LARGE SCALE GENOMIC DNA]</scope>
    <source>
        <strain evidence="11">Maddingley MBC34</strain>
    </source>
</reference>
<dbReference type="Proteomes" id="UP000006272">
    <property type="component" value="Unassembled WGS sequence"/>
</dbReference>
<keyword evidence="4" id="KW-0201">Cytochrome c-type biogenesis</keyword>
<dbReference type="Pfam" id="PF02683">
    <property type="entry name" value="DsbD_TM"/>
    <property type="match status" value="1"/>
</dbReference>
<feature type="transmembrane region" description="Helical" evidence="7">
    <location>
        <begin position="224"/>
        <end position="248"/>
    </location>
</feature>
<dbReference type="Gene3D" id="3.40.30.10">
    <property type="entry name" value="Glutaredoxin"/>
    <property type="match status" value="1"/>
</dbReference>
<dbReference type="NCBIfam" id="NF001419">
    <property type="entry name" value="PRK00293.1"/>
    <property type="match status" value="1"/>
</dbReference>
<name>K6HEL1_9BACT</name>
<keyword evidence="6 7" id="KW-0472">Membrane</keyword>
<evidence type="ECO:0000256" key="1">
    <source>
        <dbReference type="ARBA" id="ARBA00004651"/>
    </source>
</evidence>
<evidence type="ECO:0000259" key="9">
    <source>
        <dbReference type="PROSITE" id="PS51352"/>
    </source>
</evidence>
<dbReference type="GO" id="GO:0045454">
    <property type="term" value="P:cell redox homeostasis"/>
    <property type="evidence" value="ECO:0007669"/>
    <property type="project" value="TreeGrafter"/>
</dbReference>
<keyword evidence="5 7" id="KW-1133">Transmembrane helix</keyword>
<dbReference type="CDD" id="cd02953">
    <property type="entry name" value="DsbDgamma"/>
    <property type="match status" value="1"/>
</dbReference>
<dbReference type="Gene3D" id="2.60.40.1250">
    <property type="entry name" value="Thiol:disulfide interchange protein DsbD, N-terminal domain"/>
    <property type="match status" value="1"/>
</dbReference>
<evidence type="ECO:0000256" key="2">
    <source>
        <dbReference type="ARBA" id="ARBA00022475"/>
    </source>
</evidence>
<organism evidence="10 11">
    <name type="scientific">Solidesulfovibrio magneticus str. Maddingley MBC34</name>
    <dbReference type="NCBI Taxonomy" id="1206767"/>
    <lineage>
        <taxon>Bacteria</taxon>
        <taxon>Pseudomonadati</taxon>
        <taxon>Thermodesulfobacteriota</taxon>
        <taxon>Desulfovibrionia</taxon>
        <taxon>Desulfovibrionales</taxon>
        <taxon>Desulfovibrionaceae</taxon>
        <taxon>Solidesulfovibrio</taxon>
    </lineage>
</organism>
<evidence type="ECO:0000256" key="3">
    <source>
        <dbReference type="ARBA" id="ARBA00022692"/>
    </source>
</evidence>
<feature type="transmembrane region" description="Helical" evidence="7">
    <location>
        <begin position="403"/>
        <end position="420"/>
    </location>
</feature>
<feature type="transmembrane region" description="Helical" evidence="7">
    <location>
        <begin position="338"/>
        <end position="359"/>
    </location>
</feature>
<evidence type="ECO:0000313" key="11">
    <source>
        <dbReference type="Proteomes" id="UP000006272"/>
    </source>
</evidence>
<feature type="transmembrane region" description="Helical" evidence="7">
    <location>
        <begin position="260"/>
        <end position="282"/>
    </location>
</feature>
<dbReference type="GO" id="GO:0017004">
    <property type="term" value="P:cytochrome complex assembly"/>
    <property type="evidence" value="ECO:0007669"/>
    <property type="project" value="UniProtKB-KW"/>
</dbReference>
<dbReference type="GO" id="GO:0015035">
    <property type="term" value="F:protein-disulfide reductase activity"/>
    <property type="evidence" value="ECO:0007669"/>
    <property type="project" value="TreeGrafter"/>
</dbReference>
<dbReference type="InterPro" id="IPR036249">
    <property type="entry name" value="Thioredoxin-like_sf"/>
</dbReference>
<dbReference type="GO" id="GO:0005886">
    <property type="term" value="C:plasma membrane"/>
    <property type="evidence" value="ECO:0007669"/>
    <property type="project" value="UniProtKB-SubCell"/>
</dbReference>
<feature type="signal peptide" evidence="8">
    <location>
        <begin position="1"/>
        <end position="26"/>
    </location>
</feature>
<dbReference type="Pfam" id="PF13899">
    <property type="entry name" value="Thioredoxin_7"/>
    <property type="match status" value="1"/>
</dbReference>
<dbReference type="InterPro" id="IPR003834">
    <property type="entry name" value="Cyt_c_assmbl_TM_dom"/>
</dbReference>
<dbReference type="InterPro" id="IPR036929">
    <property type="entry name" value="DsbDN_sf"/>
</dbReference>
<evidence type="ECO:0000256" key="8">
    <source>
        <dbReference type="SAM" id="SignalP"/>
    </source>
</evidence>
<gene>
    <name evidence="10" type="ORF">B193_0344</name>
</gene>
<proteinExistence type="predicted"/>
<evidence type="ECO:0000256" key="7">
    <source>
        <dbReference type="SAM" id="Phobius"/>
    </source>
</evidence>
<evidence type="ECO:0000256" key="5">
    <source>
        <dbReference type="ARBA" id="ARBA00022989"/>
    </source>
</evidence>
<dbReference type="InterPro" id="IPR013766">
    <property type="entry name" value="Thioredoxin_domain"/>
</dbReference>
<dbReference type="SUPFAM" id="SSF52833">
    <property type="entry name" value="Thioredoxin-like"/>
    <property type="match status" value="1"/>
</dbReference>
<comment type="caution">
    <text evidence="10">The sequence shown here is derived from an EMBL/GenBank/DDBJ whole genome shotgun (WGS) entry which is preliminary data.</text>
</comment>
<accession>K6HEL1</accession>
<dbReference type="PROSITE" id="PS51352">
    <property type="entry name" value="THIOREDOXIN_2"/>
    <property type="match status" value="1"/>
</dbReference>
<dbReference type="PANTHER" id="PTHR32234">
    <property type="entry name" value="THIOL:DISULFIDE INTERCHANGE PROTEIN DSBD"/>
    <property type="match status" value="1"/>
</dbReference>
<feature type="transmembrane region" description="Helical" evidence="7">
    <location>
        <begin position="184"/>
        <end position="212"/>
    </location>
</feature>
<evidence type="ECO:0000313" key="10">
    <source>
        <dbReference type="EMBL" id="EKO40918.1"/>
    </source>
</evidence>
<keyword evidence="3 7" id="KW-0812">Transmembrane</keyword>
<dbReference type="AlphaFoldDB" id="K6HEL1"/>
<dbReference type="InterPro" id="IPR035671">
    <property type="entry name" value="DsbD_gamma"/>
</dbReference>
<feature type="transmembrane region" description="Helical" evidence="7">
    <location>
        <begin position="380"/>
        <end position="397"/>
    </location>
</feature>
<dbReference type="SUPFAM" id="SSF74863">
    <property type="entry name" value="Thiol:disulfide interchange protein DsbD, N-terminal domain (DsbD-alpha)"/>
    <property type="match status" value="1"/>
</dbReference>
<dbReference type="PATRIC" id="fig|1206767.3.peg.321"/>
<feature type="chain" id="PRO_5003891768" evidence="8">
    <location>
        <begin position="27"/>
        <end position="591"/>
    </location>
</feature>
<protein>
    <submittedName>
        <fullName evidence="10">Thiol:disulfide interchange protein</fullName>
    </submittedName>
</protein>
<feature type="transmembrane region" description="Helical" evidence="7">
    <location>
        <begin position="432"/>
        <end position="451"/>
    </location>
</feature>
<evidence type="ECO:0000256" key="4">
    <source>
        <dbReference type="ARBA" id="ARBA00022748"/>
    </source>
</evidence>
<feature type="transmembrane region" description="Helical" evidence="7">
    <location>
        <begin position="303"/>
        <end position="332"/>
    </location>
</feature>
<dbReference type="Pfam" id="PF11412">
    <property type="entry name" value="DsbD_N"/>
    <property type="match status" value="1"/>
</dbReference>